<evidence type="ECO:0000256" key="8">
    <source>
        <dbReference type="ARBA" id="ARBA00035655"/>
    </source>
</evidence>
<accession>A0A7C9QWP1</accession>
<keyword evidence="4" id="KW-0997">Cell inner membrane</keyword>
<comment type="subcellular location">
    <subcellularLocation>
        <location evidence="1">Cell inner membrane</location>
        <topology evidence="1">Multi-pass membrane protein</topology>
    </subcellularLocation>
</comment>
<evidence type="ECO:0000256" key="9">
    <source>
        <dbReference type="SAM" id="Phobius"/>
    </source>
</evidence>
<evidence type="ECO:0000256" key="4">
    <source>
        <dbReference type="ARBA" id="ARBA00022519"/>
    </source>
</evidence>
<keyword evidence="5 9" id="KW-0812">Transmembrane</keyword>
<comment type="similarity">
    <text evidence="8">Belongs to the TsuA/YedE (TC 9.B.102) family.</text>
</comment>
<keyword evidence="3" id="KW-1003">Cell membrane</keyword>
<feature type="transmembrane region" description="Helical" evidence="9">
    <location>
        <begin position="115"/>
        <end position="133"/>
    </location>
</feature>
<feature type="transmembrane region" description="Helical" evidence="9">
    <location>
        <begin position="6"/>
        <end position="27"/>
    </location>
</feature>
<dbReference type="PANTHER" id="PTHR30574:SF1">
    <property type="entry name" value="SULPHUR TRANSPORT DOMAIN-CONTAINING PROTEIN"/>
    <property type="match status" value="1"/>
</dbReference>
<dbReference type="EMBL" id="JAAIYP010000048">
    <property type="protein sequence ID" value="NFV82322.1"/>
    <property type="molecule type" value="Genomic_DNA"/>
</dbReference>
<evidence type="ECO:0000256" key="2">
    <source>
        <dbReference type="ARBA" id="ARBA00022448"/>
    </source>
</evidence>
<feature type="transmembrane region" description="Helical" evidence="9">
    <location>
        <begin position="73"/>
        <end position="94"/>
    </location>
</feature>
<reference evidence="10 11" key="1">
    <citation type="submission" date="2020-02" db="EMBL/GenBank/DDBJ databases">
        <authorList>
            <person name="Dziuba M."/>
            <person name="Kuznetsov B."/>
            <person name="Mardanov A."/>
            <person name="Ravin N."/>
            <person name="Grouzdev D."/>
        </authorList>
    </citation>
    <scope>NUCLEOTIDE SEQUENCE [LARGE SCALE GENOMIC DNA]</scope>
    <source>
        <strain evidence="10 11">SpK</strain>
    </source>
</reference>
<evidence type="ECO:0000256" key="3">
    <source>
        <dbReference type="ARBA" id="ARBA00022475"/>
    </source>
</evidence>
<name>A0A7C9QWP1_9PROT</name>
<evidence type="ECO:0000256" key="1">
    <source>
        <dbReference type="ARBA" id="ARBA00004429"/>
    </source>
</evidence>
<dbReference type="RefSeq" id="WP_163683243.1">
    <property type="nucleotide sequence ID" value="NZ_JAAIYP010000048.1"/>
</dbReference>
<protein>
    <submittedName>
        <fullName evidence="10">YeeE/YedE family protein</fullName>
    </submittedName>
</protein>
<evidence type="ECO:0000256" key="5">
    <source>
        <dbReference type="ARBA" id="ARBA00022692"/>
    </source>
</evidence>
<dbReference type="Proteomes" id="UP000480684">
    <property type="component" value="Unassembled WGS sequence"/>
</dbReference>
<organism evidence="10 11">
    <name type="scientific">Magnetospirillum aberrantis SpK</name>
    <dbReference type="NCBI Taxonomy" id="908842"/>
    <lineage>
        <taxon>Bacteria</taxon>
        <taxon>Pseudomonadati</taxon>
        <taxon>Pseudomonadota</taxon>
        <taxon>Alphaproteobacteria</taxon>
        <taxon>Rhodospirillales</taxon>
        <taxon>Rhodospirillaceae</taxon>
        <taxon>Magnetospirillum</taxon>
    </lineage>
</organism>
<gene>
    <name evidence="10" type="ORF">G4223_19600</name>
</gene>
<keyword evidence="7 9" id="KW-0472">Membrane</keyword>
<evidence type="ECO:0000313" key="10">
    <source>
        <dbReference type="EMBL" id="NFV82322.1"/>
    </source>
</evidence>
<keyword evidence="11" id="KW-1185">Reference proteome</keyword>
<dbReference type="PANTHER" id="PTHR30574">
    <property type="entry name" value="INNER MEMBRANE PROTEIN YEDE"/>
    <property type="match status" value="1"/>
</dbReference>
<evidence type="ECO:0000313" key="11">
    <source>
        <dbReference type="Proteomes" id="UP000480684"/>
    </source>
</evidence>
<dbReference type="InterPro" id="IPR007272">
    <property type="entry name" value="Sulf_transp_TsuA/YedE"/>
</dbReference>
<dbReference type="AlphaFoldDB" id="A0A7C9QWP1"/>
<keyword evidence="6 9" id="KW-1133">Transmembrane helix</keyword>
<evidence type="ECO:0000256" key="7">
    <source>
        <dbReference type="ARBA" id="ARBA00023136"/>
    </source>
</evidence>
<proteinExistence type="inferred from homology"/>
<keyword evidence="2" id="KW-0813">Transport</keyword>
<feature type="transmembrane region" description="Helical" evidence="9">
    <location>
        <begin position="48"/>
        <end position="67"/>
    </location>
</feature>
<dbReference type="GO" id="GO:0005886">
    <property type="term" value="C:plasma membrane"/>
    <property type="evidence" value="ECO:0007669"/>
    <property type="project" value="UniProtKB-SubCell"/>
</dbReference>
<sequence>MTDFSPWTALAGGAMIGAAAVLLMLLNGRIMGVAGIVGGLLGEGGRDLPWRLAFVVGMVAPGVALGASGNLHLTGNGLGAGLLVVSGLLVGFGTRMGNGCTSGHGICGLARLSRRSAVAVVTFMAVTALVVLVRRHLLGG</sequence>
<comment type="caution">
    <text evidence="10">The sequence shown here is derived from an EMBL/GenBank/DDBJ whole genome shotgun (WGS) entry which is preliminary data.</text>
</comment>
<evidence type="ECO:0000256" key="6">
    <source>
        <dbReference type="ARBA" id="ARBA00022989"/>
    </source>
</evidence>